<dbReference type="InterPro" id="IPR035901">
    <property type="entry name" value="GIY-YIG_endonuc_sf"/>
</dbReference>
<accession>A0ABQ6H5P1</accession>
<evidence type="ECO:0000313" key="4">
    <source>
        <dbReference type="Proteomes" id="UP001157133"/>
    </source>
</evidence>
<keyword evidence="4" id="KW-1185">Reference proteome</keyword>
<organism evidence="3 4">
    <name type="scientific">Thalassotalea eurytherma</name>
    <dbReference type="NCBI Taxonomy" id="1144278"/>
    <lineage>
        <taxon>Bacteria</taxon>
        <taxon>Pseudomonadati</taxon>
        <taxon>Pseudomonadota</taxon>
        <taxon>Gammaproteobacteria</taxon>
        <taxon>Alteromonadales</taxon>
        <taxon>Colwelliaceae</taxon>
        <taxon>Thalassotalea</taxon>
    </lineage>
</organism>
<protein>
    <recommendedName>
        <fullName evidence="2">GIY-YIG domain-containing protein</fullName>
    </recommendedName>
</protein>
<evidence type="ECO:0000256" key="1">
    <source>
        <dbReference type="ARBA" id="ARBA00007435"/>
    </source>
</evidence>
<evidence type="ECO:0000313" key="3">
    <source>
        <dbReference type="EMBL" id="GLX82824.1"/>
    </source>
</evidence>
<dbReference type="RefSeq" id="WP_284208207.1">
    <property type="nucleotide sequence ID" value="NZ_BSSU01000011.1"/>
</dbReference>
<feature type="domain" description="GIY-YIG" evidence="2">
    <location>
        <begin position="2"/>
        <end position="79"/>
    </location>
</feature>
<name>A0ABQ6H5P1_9GAMM</name>
<reference evidence="3 4" key="1">
    <citation type="submission" date="2023-03" db="EMBL/GenBank/DDBJ databases">
        <title>Draft genome sequence of Thalassotalea eurytherma JCM 18482T.</title>
        <authorList>
            <person name="Sawabe T."/>
        </authorList>
    </citation>
    <scope>NUCLEOTIDE SEQUENCE [LARGE SCALE GENOMIC DNA]</scope>
    <source>
        <strain evidence="3 4">JCM 18482</strain>
    </source>
</reference>
<dbReference type="PANTHER" id="PTHR34477:SF1">
    <property type="entry name" value="UPF0213 PROTEIN YHBQ"/>
    <property type="match status" value="1"/>
</dbReference>
<dbReference type="Pfam" id="PF01541">
    <property type="entry name" value="GIY-YIG"/>
    <property type="match status" value="1"/>
</dbReference>
<proteinExistence type="inferred from homology"/>
<dbReference type="Proteomes" id="UP001157133">
    <property type="component" value="Unassembled WGS sequence"/>
</dbReference>
<dbReference type="InterPro" id="IPR000305">
    <property type="entry name" value="GIY-YIG_endonuc"/>
</dbReference>
<dbReference type="PANTHER" id="PTHR34477">
    <property type="entry name" value="UPF0213 PROTEIN YHBQ"/>
    <property type="match status" value="1"/>
</dbReference>
<dbReference type="PROSITE" id="PS50164">
    <property type="entry name" value="GIY_YIG"/>
    <property type="match status" value="1"/>
</dbReference>
<gene>
    <name evidence="3" type="ORF">theurythT_22760</name>
</gene>
<comment type="caution">
    <text evidence="3">The sequence shown here is derived from an EMBL/GenBank/DDBJ whole genome shotgun (WGS) entry which is preliminary data.</text>
</comment>
<dbReference type="InterPro" id="IPR050190">
    <property type="entry name" value="UPF0213_domain"/>
</dbReference>
<dbReference type="CDD" id="cd10456">
    <property type="entry name" value="GIY-YIG_UPF0213"/>
    <property type="match status" value="1"/>
</dbReference>
<dbReference type="Gene3D" id="3.40.1440.10">
    <property type="entry name" value="GIY-YIG endonuclease"/>
    <property type="match status" value="1"/>
</dbReference>
<sequence length="84" mass="9800">MNSWYVYFVRCADNSLYGGITTDLKRRVAEHNNDNKKGAKYTRTRRPVTLVYSEQCLDKSSAAKREYQIKHLSKKAKELLVQSQ</sequence>
<dbReference type="SMART" id="SM00465">
    <property type="entry name" value="GIYc"/>
    <property type="match status" value="1"/>
</dbReference>
<dbReference type="SUPFAM" id="SSF82771">
    <property type="entry name" value="GIY-YIG endonuclease"/>
    <property type="match status" value="1"/>
</dbReference>
<comment type="similarity">
    <text evidence="1">Belongs to the UPF0213 family.</text>
</comment>
<evidence type="ECO:0000259" key="2">
    <source>
        <dbReference type="PROSITE" id="PS50164"/>
    </source>
</evidence>
<dbReference type="EMBL" id="BSSU01000011">
    <property type="protein sequence ID" value="GLX82824.1"/>
    <property type="molecule type" value="Genomic_DNA"/>
</dbReference>